<proteinExistence type="predicted"/>
<protein>
    <submittedName>
        <fullName evidence="2">Uncharacterized protein</fullName>
    </submittedName>
</protein>
<gene>
    <name evidence="2" type="ORF">E2C01_062881</name>
</gene>
<accession>A0A5B7HHA6</accession>
<evidence type="ECO:0000313" key="2">
    <source>
        <dbReference type="EMBL" id="MPC68677.1"/>
    </source>
</evidence>
<sequence>MINWSSDGDALRQRGDPGDLLGGKEVKEVMGTDGSGKGQGWGWARGVDGRGQEWGTIEKKGGFLQARDSVELN</sequence>
<organism evidence="2 3">
    <name type="scientific">Portunus trituberculatus</name>
    <name type="common">Swimming crab</name>
    <name type="synonym">Neptunus trituberculatus</name>
    <dbReference type="NCBI Taxonomy" id="210409"/>
    <lineage>
        <taxon>Eukaryota</taxon>
        <taxon>Metazoa</taxon>
        <taxon>Ecdysozoa</taxon>
        <taxon>Arthropoda</taxon>
        <taxon>Crustacea</taxon>
        <taxon>Multicrustacea</taxon>
        <taxon>Malacostraca</taxon>
        <taxon>Eumalacostraca</taxon>
        <taxon>Eucarida</taxon>
        <taxon>Decapoda</taxon>
        <taxon>Pleocyemata</taxon>
        <taxon>Brachyura</taxon>
        <taxon>Eubrachyura</taxon>
        <taxon>Portunoidea</taxon>
        <taxon>Portunidae</taxon>
        <taxon>Portuninae</taxon>
        <taxon>Portunus</taxon>
    </lineage>
</organism>
<reference evidence="2 3" key="1">
    <citation type="submission" date="2019-05" db="EMBL/GenBank/DDBJ databases">
        <title>Another draft genome of Portunus trituberculatus and its Hox gene families provides insights of decapod evolution.</title>
        <authorList>
            <person name="Jeong J.-H."/>
            <person name="Song I."/>
            <person name="Kim S."/>
            <person name="Choi T."/>
            <person name="Kim D."/>
            <person name="Ryu S."/>
            <person name="Kim W."/>
        </authorList>
    </citation>
    <scope>NUCLEOTIDE SEQUENCE [LARGE SCALE GENOMIC DNA]</scope>
    <source>
        <tissue evidence="2">Muscle</tissue>
    </source>
</reference>
<dbReference type="EMBL" id="VSRR010028212">
    <property type="protein sequence ID" value="MPC68677.1"/>
    <property type="molecule type" value="Genomic_DNA"/>
</dbReference>
<dbReference type="Proteomes" id="UP000324222">
    <property type="component" value="Unassembled WGS sequence"/>
</dbReference>
<feature type="region of interest" description="Disordered" evidence="1">
    <location>
        <begin position="1"/>
        <end position="24"/>
    </location>
</feature>
<feature type="compositionally biased region" description="Basic and acidic residues" evidence="1">
    <location>
        <begin position="9"/>
        <end position="24"/>
    </location>
</feature>
<keyword evidence="3" id="KW-1185">Reference proteome</keyword>
<comment type="caution">
    <text evidence="2">The sequence shown here is derived from an EMBL/GenBank/DDBJ whole genome shotgun (WGS) entry which is preliminary data.</text>
</comment>
<evidence type="ECO:0000256" key="1">
    <source>
        <dbReference type="SAM" id="MobiDB-lite"/>
    </source>
</evidence>
<dbReference type="AlphaFoldDB" id="A0A5B7HHA6"/>
<name>A0A5B7HHA6_PORTR</name>
<evidence type="ECO:0000313" key="3">
    <source>
        <dbReference type="Proteomes" id="UP000324222"/>
    </source>
</evidence>